<evidence type="ECO:0000313" key="2">
    <source>
        <dbReference type="EMBL" id="SNX82394.1"/>
    </source>
</evidence>
<dbReference type="AlphaFoldDB" id="A0AAJ5C3G0"/>
<name>A0AAJ5C3G0_9BASI</name>
<organism evidence="2 3">
    <name type="scientific">Melanopsichium pennsylvanicum</name>
    <dbReference type="NCBI Taxonomy" id="63383"/>
    <lineage>
        <taxon>Eukaryota</taxon>
        <taxon>Fungi</taxon>
        <taxon>Dikarya</taxon>
        <taxon>Basidiomycota</taxon>
        <taxon>Ustilaginomycotina</taxon>
        <taxon>Ustilaginomycetes</taxon>
        <taxon>Ustilaginales</taxon>
        <taxon>Ustilaginaceae</taxon>
        <taxon>Melanopsichium</taxon>
    </lineage>
</organism>
<evidence type="ECO:0000256" key="1">
    <source>
        <dbReference type="SAM" id="MobiDB-lite"/>
    </source>
</evidence>
<dbReference type="EMBL" id="OAPG01000002">
    <property type="protein sequence ID" value="SNX82394.1"/>
    <property type="molecule type" value="Genomic_DNA"/>
</dbReference>
<protein>
    <submittedName>
        <fullName evidence="2">Uncharacterized protein</fullName>
    </submittedName>
</protein>
<accession>A0AAJ5C3G0</accession>
<comment type="caution">
    <text evidence="2">The sequence shown here is derived from an EMBL/GenBank/DDBJ whole genome shotgun (WGS) entry which is preliminary data.</text>
</comment>
<feature type="region of interest" description="Disordered" evidence="1">
    <location>
        <begin position="56"/>
        <end position="79"/>
    </location>
</feature>
<sequence length="79" mass="8535">MSVSGKLCTYEVCESTSMVDESTTIQTERSRSRMDGIIHSLVGWSDAKLTIGQETTRMSSTLSSNSDTSSVVTVRSSAH</sequence>
<dbReference type="Proteomes" id="UP001294444">
    <property type="component" value="Unassembled WGS sequence"/>
</dbReference>
<evidence type="ECO:0000313" key="3">
    <source>
        <dbReference type="Proteomes" id="UP001294444"/>
    </source>
</evidence>
<keyword evidence="3" id="KW-1185">Reference proteome</keyword>
<reference evidence="2" key="1">
    <citation type="submission" date="2023-10" db="EMBL/GenBank/DDBJ databases">
        <authorList>
            <person name="Guldener U."/>
        </authorList>
    </citation>
    <scope>NUCLEOTIDE SEQUENCE</scope>
    <source>
        <strain evidence="2">Mp4</strain>
    </source>
</reference>
<gene>
    <name evidence="2" type="ORF">MEPE_01100</name>
</gene>
<proteinExistence type="predicted"/>